<dbReference type="Proteomes" id="UP000001137">
    <property type="component" value="Chromosome"/>
</dbReference>
<dbReference type="HOGENOM" id="CLU_2079504_0_0_2"/>
<gene>
    <name evidence="1" type="ordered locus">Cmaq_0690</name>
</gene>
<evidence type="ECO:0000313" key="2">
    <source>
        <dbReference type="Proteomes" id="UP000001137"/>
    </source>
</evidence>
<dbReference type="KEGG" id="cma:Cmaq_0690"/>
<dbReference type="eggNOG" id="arCOG04146">
    <property type="taxonomic scope" value="Archaea"/>
</dbReference>
<name>A8MCM4_CALMQ</name>
<organism evidence="1 2">
    <name type="scientific">Caldivirga maquilingensis (strain ATCC 700844 / DSM 13496 / JCM 10307 / IC-167)</name>
    <dbReference type="NCBI Taxonomy" id="397948"/>
    <lineage>
        <taxon>Archaea</taxon>
        <taxon>Thermoproteota</taxon>
        <taxon>Thermoprotei</taxon>
        <taxon>Thermoproteales</taxon>
        <taxon>Thermoproteaceae</taxon>
        <taxon>Caldivirga</taxon>
    </lineage>
</organism>
<dbReference type="AlphaFoldDB" id="A8MCM4"/>
<accession>A8MCM4</accession>
<evidence type="ECO:0000313" key="1">
    <source>
        <dbReference type="EMBL" id="ABW01530.1"/>
    </source>
</evidence>
<reference evidence="1 2" key="1">
    <citation type="submission" date="2007-10" db="EMBL/GenBank/DDBJ databases">
        <title>Complete sequence of Caldivirga maquilingensis IC-167.</title>
        <authorList>
            <consortium name="US DOE Joint Genome Institute"/>
            <person name="Copeland A."/>
            <person name="Lucas S."/>
            <person name="Lapidus A."/>
            <person name="Barry K."/>
            <person name="Glavina del Rio T."/>
            <person name="Dalin E."/>
            <person name="Tice H."/>
            <person name="Pitluck S."/>
            <person name="Saunders E."/>
            <person name="Brettin T."/>
            <person name="Bruce D."/>
            <person name="Detter J.C."/>
            <person name="Han C."/>
            <person name="Schmutz J."/>
            <person name="Larimer F."/>
            <person name="Land M."/>
            <person name="Hauser L."/>
            <person name="Kyrpides N."/>
            <person name="Ivanova N."/>
            <person name="Biddle J.F."/>
            <person name="Zhang Z."/>
            <person name="Fitz-Gibbon S.T."/>
            <person name="Lowe T.M."/>
            <person name="Saltikov C."/>
            <person name="House C.H."/>
            <person name="Richardson P."/>
        </authorList>
    </citation>
    <scope>NUCLEOTIDE SEQUENCE [LARGE SCALE GENOMIC DNA]</scope>
    <source>
        <strain evidence="2">ATCC 700844 / DSM 13496 / JCM 10307 / IC-167</strain>
    </source>
</reference>
<dbReference type="STRING" id="397948.Cmaq_0690"/>
<keyword evidence="2" id="KW-1185">Reference proteome</keyword>
<dbReference type="RefSeq" id="WP_012185750.1">
    <property type="nucleotide sequence ID" value="NC_009954.1"/>
</dbReference>
<proteinExistence type="predicted"/>
<dbReference type="EMBL" id="CP000852">
    <property type="protein sequence ID" value="ABW01530.1"/>
    <property type="molecule type" value="Genomic_DNA"/>
</dbReference>
<dbReference type="GeneID" id="5708705"/>
<sequence>MVNIYMGRESCYAVKEGVYVKPGPMDLGRAAAHLYLHLRDLKLGYTYNHDCVKIRMSRSLFEARCKYLVKLCREQINDEYECSQVEQLVNAVLSNMKLPQWAEELVKQYLVKVTRLI</sequence>
<protein>
    <submittedName>
        <fullName evidence="1">Uncharacterized protein</fullName>
    </submittedName>
</protein>